<dbReference type="Gene3D" id="3.30.420.250">
    <property type="match status" value="1"/>
</dbReference>
<proteinExistence type="predicted"/>
<evidence type="ECO:0000313" key="2">
    <source>
        <dbReference type="Proteomes" id="UP000238442"/>
    </source>
</evidence>
<organism evidence="1 2">
    <name type="scientific">Pukyongia salina</name>
    <dbReference type="NCBI Taxonomy" id="2094025"/>
    <lineage>
        <taxon>Bacteria</taxon>
        <taxon>Pseudomonadati</taxon>
        <taxon>Bacteroidota</taxon>
        <taxon>Flavobacteriia</taxon>
        <taxon>Flavobacteriales</taxon>
        <taxon>Flavobacteriaceae</taxon>
        <taxon>Pukyongia</taxon>
    </lineage>
</organism>
<keyword evidence="2" id="KW-1185">Reference proteome</keyword>
<dbReference type="Gene3D" id="3.30.420.260">
    <property type="match status" value="1"/>
</dbReference>
<dbReference type="Pfam" id="PF12864">
    <property type="entry name" value="DUF3822"/>
    <property type="match status" value="1"/>
</dbReference>
<dbReference type="EMBL" id="CP027062">
    <property type="protein sequence ID" value="AVI51876.1"/>
    <property type="molecule type" value="Genomic_DNA"/>
</dbReference>
<accession>A0A2S0HZ45</accession>
<dbReference type="AlphaFoldDB" id="A0A2S0HZ45"/>
<name>A0A2S0HZ45_9FLAO</name>
<dbReference type="KEGG" id="aue:C5O00_12200"/>
<evidence type="ECO:0000313" key="1">
    <source>
        <dbReference type="EMBL" id="AVI51876.1"/>
    </source>
</evidence>
<dbReference type="InterPro" id="IPR024213">
    <property type="entry name" value="DUF3822"/>
</dbReference>
<dbReference type="Proteomes" id="UP000238442">
    <property type="component" value="Chromosome"/>
</dbReference>
<gene>
    <name evidence="1" type="ORF">C5O00_12200</name>
</gene>
<reference evidence="1 2" key="1">
    <citation type="submission" date="2018-02" db="EMBL/GenBank/DDBJ databases">
        <title>Genomic analysis of the strain RR4-38 isolated from a seawater recirculating aquaculture system.</title>
        <authorList>
            <person name="Kim Y.-S."/>
            <person name="Jang Y.H."/>
            <person name="Kim K.-H."/>
        </authorList>
    </citation>
    <scope>NUCLEOTIDE SEQUENCE [LARGE SCALE GENOMIC DNA]</scope>
    <source>
        <strain evidence="1 2">RR4-38</strain>
    </source>
</reference>
<dbReference type="CDD" id="cd24013">
    <property type="entry name" value="ASKHA_ATPase_BT3980-like"/>
    <property type="match status" value="1"/>
</dbReference>
<sequence>MKLIPVVTGRKFMTQTIGRNSLHTIPNKRLSVQVSLTGLSFLLTNSSKSEVIHFSSMVYQKERTPEELLLDIDTFIKEHVKDASEFESVRVIYSNSEFTAVPTPLFDEAKASDYLKFNAKILANDFIAWDDVPARNMHIVYVPYVNINNFLFDIFGSFQFYHSASVMLEMIPMESRFTEETSVYINVERSNFQIVVQSSSQLKLCNSYHFITPEDFIYYILFCFEQLDINPDSAKVVMMGQIKEEDALYEIAYTYIRNIEFLPESILQHQLEGTLVHEHPLLKFI</sequence>
<protein>
    <submittedName>
        <fullName evidence="1">DUF3822 domain-containing protein</fullName>
    </submittedName>
</protein>